<organism evidence="2 3">
    <name type="scientific">Faucicola osloensis</name>
    <name type="common">Moraxella osloensis</name>
    <dbReference type="NCBI Taxonomy" id="34062"/>
    <lineage>
        <taxon>Bacteria</taxon>
        <taxon>Pseudomonadati</taxon>
        <taxon>Pseudomonadota</taxon>
        <taxon>Gammaproteobacteria</taxon>
        <taxon>Moraxellales</taxon>
        <taxon>Moraxellaceae</taxon>
        <taxon>Faucicola</taxon>
    </lineage>
</organism>
<evidence type="ECO:0000256" key="1">
    <source>
        <dbReference type="SAM" id="Phobius"/>
    </source>
</evidence>
<accession>A0A2I1RJC3</accession>
<dbReference type="Gene3D" id="2.40.50.140">
    <property type="entry name" value="Nucleic acid-binding proteins"/>
    <property type="match status" value="1"/>
</dbReference>
<keyword evidence="1" id="KW-1133">Transmembrane helix</keyword>
<evidence type="ECO:0000313" key="2">
    <source>
        <dbReference type="EMBL" id="PKZ69223.1"/>
    </source>
</evidence>
<keyword evidence="1" id="KW-0472">Membrane</keyword>
<dbReference type="AlphaFoldDB" id="A0A2I1RJC3"/>
<feature type="transmembrane region" description="Helical" evidence="1">
    <location>
        <begin position="48"/>
        <end position="67"/>
    </location>
</feature>
<name>A0A2I1RJC3_FAUOS</name>
<dbReference type="EMBL" id="PKJS01000004">
    <property type="protein sequence ID" value="PKZ69223.1"/>
    <property type="molecule type" value="Genomic_DNA"/>
</dbReference>
<dbReference type="GO" id="GO:0005886">
    <property type="term" value="C:plasma membrane"/>
    <property type="evidence" value="ECO:0007669"/>
    <property type="project" value="TreeGrafter"/>
</dbReference>
<gene>
    <name evidence="2" type="ORF">CYJ96_03545</name>
</gene>
<protein>
    <submittedName>
        <fullName evidence="2">Uncharacterized protein</fullName>
    </submittedName>
</protein>
<dbReference type="InterPro" id="IPR052165">
    <property type="entry name" value="Membrane_assoc_protease"/>
</dbReference>
<dbReference type="Proteomes" id="UP000234914">
    <property type="component" value="Unassembled WGS sequence"/>
</dbReference>
<evidence type="ECO:0000313" key="3">
    <source>
        <dbReference type="Proteomes" id="UP000234914"/>
    </source>
</evidence>
<feature type="transmembrane region" description="Helical" evidence="1">
    <location>
        <begin position="9"/>
        <end position="42"/>
    </location>
</feature>
<sequence>MLIEPWHWLILGLVLIILELFLTSFVSLSIGVAAIVVAALSWLLPFSWFFWLMVWLILSVIFTIIGFKFIKPYMQNRTTAGLGSGVIIGETGMIIQSPQADKLGKIRFSVPIFGADEWVCRSYQSAPLEVGDRAIVVDVIGNELLVESTKHQ</sequence>
<reference evidence="2 3" key="1">
    <citation type="submission" date="2017-12" db="EMBL/GenBank/DDBJ databases">
        <title>Phylogenetic diversity of female urinary microbiome.</title>
        <authorList>
            <person name="Thomas-White K."/>
            <person name="Wolfe A.J."/>
        </authorList>
    </citation>
    <scope>NUCLEOTIDE SEQUENCE [LARGE SCALE GENOMIC DNA]</scope>
    <source>
        <strain evidence="2 3">UMB0416</strain>
    </source>
</reference>
<comment type="caution">
    <text evidence="2">The sequence shown here is derived from an EMBL/GenBank/DDBJ whole genome shotgun (WGS) entry which is preliminary data.</text>
</comment>
<dbReference type="RefSeq" id="WP_101963961.1">
    <property type="nucleotide sequence ID" value="NZ_PKJS01000004.1"/>
</dbReference>
<proteinExistence type="predicted"/>
<dbReference type="InterPro" id="IPR012340">
    <property type="entry name" value="NA-bd_OB-fold"/>
</dbReference>
<keyword evidence="1" id="KW-0812">Transmembrane</keyword>
<dbReference type="PANTHER" id="PTHR33507:SF3">
    <property type="entry name" value="INNER MEMBRANE PROTEIN YBBJ"/>
    <property type="match status" value="1"/>
</dbReference>
<dbReference type="PANTHER" id="PTHR33507">
    <property type="entry name" value="INNER MEMBRANE PROTEIN YBBJ"/>
    <property type="match status" value="1"/>
</dbReference>